<feature type="compositionally biased region" description="Gly residues" evidence="2">
    <location>
        <begin position="1008"/>
        <end position="1022"/>
    </location>
</feature>
<sequence length="1317" mass="147152">MFLYSNCFEALPAELRNALISDEITQHPRDMEDFLLCFSQRHGKAWSKAAMDSVPRGQGLPEASYLKSLQQLSHAANTTKKARTDVRLPSLLAEADRAYEQPVIKLSDTAEQTDTAMKRWRRWSPHHTQHLAPTTQRQIELNMHGKWTARLLSHLKPHYKLFPYMNDYAGPNQEKLWARLFGTSRFGTLKLHTLTYEKILQTEPNILPFEKLVYTSFLEHLETNETSTSKVRRMWRTTHWLCNQLGLPSPQSDQGLKSIYETTCNNLIRGVYHEKFRAFPPHGCDLGPGTRHDYRFNGTQVRCRHFPVSTWLKRQIQRPHALLYDTTSLPRGDIMKNILKDNQFKNADYLLATPDKTRTKILPQPITYSKAIYWLKAILRQQQVNATYIKQTTLHSLRLWMAEAAFQNNLPRELRRYIGRWSSENTADIYTRDHRGVIADIWRAVTNSLQTCPMITHKEVPTESSDIHYELDGNAQTLHNANLDPGIPALPSASTAQTMDTYPRNRGGPLSLVTNNQVTGKIKTRKAHFIMTNGQSVGCGYHPSTAKTTAINNADDWLREFKNITANISICKDCGRIARVPDAWTITPQSESSGSSDTSDSDNDTDSEDEAFSATAYSVCCICFTRLPTTMSAATVAAGGGTTPPATGGGATGGGAAPPVTGGGTAGLTHTAESDLKHRSTPPADDCPADYKQGLDKMDVSLRLTLAECRVPWLLQHLLAEAEMVTTADLSQAYTKELLRSNYKNDFGLHDIYNYPTISETRSIGRLQPALKRSEEEQGERSKRRQSEIDVSNETSNSERRNMETVWTVKTGLPAPPLRDQGSSKFIMKVYKSIQQNDIGDFNNNQIISANPDSTDKTFKKRRRDHYVDGHSKDADEESRQDPHDYESWERQMTIWRNTLLMCIWSNPQEIRLQITKAELDEFYDYLLGDDTYKRKPQSSLKTTMISERKAWRKIREHLHKGTTLAAALKLMMNDFLFWTREVYEYLRAPTTAPKGGPKGGQLPKGAPKGGWPKGGPNGGAPTGYPKPSKKKQHAYPPGNLPKGKGQGKGQHPKGTPGKTGPAQWDGSAQNGTLPATALIARESARYRAAYMIRVMLDGELAVQSIGWQYSEVEKLGYHTPELLAEEIRITTETLAREGKTASLRRCADLGCGTGLMGPPLRKLGVEWLEGVDLSANMLQKAREKGRGYDRLVCGDLVDIFEPGQDGKSPTFDLVVAADVFVYVGDLKPALAATARSLVKPHGLVAFSTEAPPCKGGSNEDEGAVPEDGFKLTETGRYIHCATYVQRTAEACGLSLWATKDVVLRKNGGKPVHGHIH</sequence>
<dbReference type="OrthoDB" id="3647at2759"/>
<reference evidence="4" key="1">
    <citation type="submission" date="2021-02" db="EMBL/GenBank/DDBJ databases">
        <authorList>
            <person name="Dougan E. K."/>
            <person name="Rhodes N."/>
            <person name="Thang M."/>
            <person name="Chan C."/>
        </authorList>
    </citation>
    <scope>NUCLEOTIDE SEQUENCE</scope>
</reference>
<dbReference type="InterPro" id="IPR011010">
    <property type="entry name" value="DNA_brk_join_enz"/>
</dbReference>
<gene>
    <name evidence="4" type="ORF">PGLA1383_LOCUS38601</name>
</gene>
<protein>
    <recommendedName>
        <fullName evidence="3">Methyltransferase type 12 domain-containing protein</fullName>
    </recommendedName>
</protein>
<feature type="region of interest" description="Disordered" evidence="2">
    <location>
        <begin position="842"/>
        <end position="885"/>
    </location>
</feature>
<feature type="compositionally biased region" description="Low complexity" evidence="2">
    <location>
        <begin position="990"/>
        <end position="1007"/>
    </location>
</feature>
<feature type="region of interest" description="Disordered" evidence="2">
    <location>
        <begin position="769"/>
        <end position="803"/>
    </location>
</feature>
<dbReference type="PANTHER" id="PTHR43464">
    <property type="entry name" value="METHYLTRANSFERASE"/>
    <property type="match status" value="1"/>
</dbReference>
<feature type="compositionally biased region" description="Gly residues" evidence="2">
    <location>
        <begin position="645"/>
        <end position="666"/>
    </location>
</feature>
<feature type="region of interest" description="Disordered" evidence="2">
    <location>
        <begin position="585"/>
        <end position="608"/>
    </location>
</feature>
<dbReference type="InterPro" id="IPR029063">
    <property type="entry name" value="SAM-dependent_MTases_sf"/>
</dbReference>
<dbReference type="Pfam" id="PF08242">
    <property type="entry name" value="Methyltransf_12"/>
    <property type="match status" value="1"/>
</dbReference>
<proteinExistence type="predicted"/>
<organism evidence="4 5">
    <name type="scientific">Polarella glacialis</name>
    <name type="common">Dinoflagellate</name>
    <dbReference type="NCBI Taxonomy" id="89957"/>
    <lineage>
        <taxon>Eukaryota</taxon>
        <taxon>Sar</taxon>
        <taxon>Alveolata</taxon>
        <taxon>Dinophyceae</taxon>
        <taxon>Suessiales</taxon>
        <taxon>Suessiaceae</taxon>
        <taxon>Polarella</taxon>
    </lineage>
</organism>
<dbReference type="GO" id="GO:0006310">
    <property type="term" value="P:DNA recombination"/>
    <property type="evidence" value="ECO:0007669"/>
    <property type="project" value="UniProtKB-KW"/>
</dbReference>
<dbReference type="InterPro" id="IPR013217">
    <property type="entry name" value="Methyltransf_12"/>
</dbReference>
<feature type="compositionally biased region" description="Basic and acidic residues" evidence="2">
    <location>
        <begin position="772"/>
        <end position="788"/>
    </location>
</feature>
<dbReference type="CDD" id="cd02440">
    <property type="entry name" value="AdoMet_MTases"/>
    <property type="match status" value="1"/>
</dbReference>
<feature type="compositionally biased region" description="Acidic residues" evidence="2">
    <location>
        <begin position="599"/>
        <end position="608"/>
    </location>
</feature>
<evidence type="ECO:0000313" key="4">
    <source>
        <dbReference type="EMBL" id="CAE8621077.1"/>
    </source>
</evidence>
<dbReference type="Proteomes" id="UP000654075">
    <property type="component" value="Unassembled WGS sequence"/>
</dbReference>
<dbReference type="EMBL" id="CAJNNV010027641">
    <property type="protein sequence ID" value="CAE8621077.1"/>
    <property type="molecule type" value="Genomic_DNA"/>
</dbReference>
<dbReference type="GO" id="GO:0008168">
    <property type="term" value="F:methyltransferase activity"/>
    <property type="evidence" value="ECO:0007669"/>
    <property type="project" value="TreeGrafter"/>
</dbReference>
<feature type="compositionally biased region" description="Low complexity" evidence="2">
    <location>
        <begin position="1053"/>
        <end position="1062"/>
    </location>
</feature>
<keyword evidence="5" id="KW-1185">Reference proteome</keyword>
<dbReference type="GO" id="GO:0015074">
    <property type="term" value="P:DNA integration"/>
    <property type="evidence" value="ECO:0007669"/>
    <property type="project" value="InterPro"/>
</dbReference>
<evidence type="ECO:0000256" key="2">
    <source>
        <dbReference type="SAM" id="MobiDB-lite"/>
    </source>
</evidence>
<dbReference type="GO" id="GO:0003677">
    <property type="term" value="F:DNA binding"/>
    <property type="evidence" value="ECO:0007669"/>
    <property type="project" value="InterPro"/>
</dbReference>
<evidence type="ECO:0000259" key="3">
    <source>
        <dbReference type="Pfam" id="PF08242"/>
    </source>
</evidence>
<comment type="caution">
    <text evidence="4">The sequence shown here is derived from an EMBL/GenBank/DDBJ whole genome shotgun (WGS) entry which is preliminary data.</text>
</comment>
<keyword evidence="1" id="KW-0233">DNA recombination</keyword>
<evidence type="ECO:0000313" key="5">
    <source>
        <dbReference type="Proteomes" id="UP000654075"/>
    </source>
</evidence>
<dbReference type="Gene3D" id="1.10.443.10">
    <property type="entry name" value="Intergrase catalytic core"/>
    <property type="match status" value="1"/>
</dbReference>
<dbReference type="InterPro" id="IPR013762">
    <property type="entry name" value="Integrase-like_cat_sf"/>
</dbReference>
<feature type="region of interest" description="Disordered" evidence="2">
    <location>
        <begin position="645"/>
        <end position="685"/>
    </location>
</feature>
<dbReference type="SUPFAM" id="SSF56349">
    <property type="entry name" value="DNA breaking-rejoining enzymes"/>
    <property type="match status" value="1"/>
</dbReference>
<evidence type="ECO:0000256" key="1">
    <source>
        <dbReference type="ARBA" id="ARBA00023172"/>
    </source>
</evidence>
<dbReference type="Gene3D" id="3.40.50.150">
    <property type="entry name" value="Vaccinia Virus protein VP39"/>
    <property type="match status" value="1"/>
</dbReference>
<feature type="domain" description="Methyltransferase type 12" evidence="3">
    <location>
        <begin position="1149"/>
        <end position="1244"/>
    </location>
</feature>
<feature type="compositionally biased region" description="Polar residues" evidence="2">
    <location>
        <begin position="842"/>
        <end position="853"/>
    </location>
</feature>
<feature type="non-terminal residue" evidence="4">
    <location>
        <position position="1"/>
    </location>
</feature>
<feature type="compositionally biased region" description="Basic and acidic residues" evidence="2">
    <location>
        <begin position="866"/>
        <end position="885"/>
    </location>
</feature>
<dbReference type="PANTHER" id="PTHR43464:SF83">
    <property type="entry name" value="MALONYL-[ACYL-CARRIER PROTEIN] O-METHYLTRANSFERASE"/>
    <property type="match status" value="1"/>
</dbReference>
<dbReference type="SUPFAM" id="SSF53335">
    <property type="entry name" value="S-adenosyl-L-methionine-dependent methyltransferases"/>
    <property type="match status" value="1"/>
</dbReference>
<accession>A0A813G7L7</accession>
<name>A0A813G7L7_POLGL</name>
<feature type="region of interest" description="Disordered" evidence="2">
    <location>
        <begin position="990"/>
        <end position="1070"/>
    </location>
</feature>